<gene>
    <name evidence="1" type="ORF">DNFV4_02607</name>
</gene>
<proteinExistence type="predicted"/>
<dbReference type="Pfam" id="PF14076">
    <property type="entry name" value="DUF4258"/>
    <property type="match status" value="1"/>
</dbReference>
<dbReference type="Proteomes" id="UP001179121">
    <property type="component" value="Chromosome"/>
</dbReference>
<dbReference type="RefSeq" id="WP_370693574.1">
    <property type="nucleotide sequence ID" value="NZ_OX365700.1"/>
</dbReference>
<dbReference type="EMBL" id="OX365700">
    <property type="protein sequence ID" value="CAI4032179.1"/>
    <property type="molecule type" value="Genomic_DNA"/>
</dbReference>
<protein>
    <recommendedName>
        <fullName evidence="3">DUF4258 domain-containing protein</fullName>
    </recommendedName>
</protein>
<keyword evidence="2" id="KW-1185">Reference proteome</keyword>
<evidence type="ECO:0008006" key="3">
    <source>
        <dbReference type="Google" id="ProtNLM"/>
    </source>
</evidence>
<evidence type="ECO:0000313" key="2">
    <source>
        <dbReference type="Proteomes" id="UP001179121"/>
    </source>
</evidence>
<dbReference type="AlphaFoldDB" id="A0AA86TCP4"/>
<sequence>MNIRFYVDPETDLPHIYGHQVDEQEVEDVLRRPGEDRPGREGSRVAIGQTRAGRYLRVIYVPDPEPDSVFVITAYQLSGKPLLAYRRRRRKKA</sequence>
<organism evidence="1 2">
    <name type="scientific">Nitrospira tepida</name>
    <dbReference type="NCBI Taxonomy" id="2973512"/>
    <lineage>
        <taxon>Bacteria</taxon>
        <taxon>Pseudomonadati</taxon>
        <taxon>Nitrospirota</taxon>
        <taxon>Nitrospiria</taxon>
        <taxon>Nitrospirales</taxon>
        <taxon>Nitrospiraceae</taxon>
        <taxon>Nitrospira</taxon>
    </lineage>
</organism>
<reference evidence="1" key="1">
    <citation type="submission" date="2022-10" db="EMBL/GenBank/DDBJ databases">
        <authorList>
            <person name="Koch H."/>
        </authorList>
    </citation>
    <scope>NUCLEOTIDE SEQUENCE</scope>
    <source>
        <strain evidence="1">DNF</strain>
    </source>
</reference>
<accession>A0AA86TCP4</accession>
<dbReference type="KEGG" id="nti:DNFV4_02607"/>
<evidence type="ECO:0000313" key="1">
    <source>
        <dbReference type="EMBL" id="CAI4032179.1"/>
    </source>
</evidence>
<dbReference type="InterPro" id="IPR025354">
    <property type="entry name" value="DUF4258"/>
</dbReference>
<name>A0AA86TCP4_9BACT</name>